<evidence type="ECO:0000313" key="1">
    <source>
        <dbReference type="EMBL" id="RMX41380.1"/>
    </source>
</evidence>
<accession>A0A3M6TJ23</accession>
<proteinExistence type="predicted"/>
<sequence>MNVWEDITDLAQKDVLSGFVTSDTTGQMEISCIRSIAERELGRHFTSEEFLYELLRQGKLPQGYLEEHIRDYIACKKDPTIEGFKLTNKLSVKQRRCWAKVLQQFIDALSRKQQSI</sequence>
<gene>
    <name evidence="1" type="ORF">pdam_00016818</name>
</gene>
<organism evidence="1 2">
    <name type="scientific">Pocillopora damicornis</name>
    <name type="common">Cauliflower coral</name>
    <name type="synonym">Millepora damicornis</name>
    <dbReference type="NCBI Taxonomy" id="46731"/>
    <lineage>
        <taxon>Eukaryota</taxon>
        <taxon>Metazoa</taxon>
        <taxon>Cnidaria</taxon>
        <taxon>Anthozoa</taxon>
        <taxon>Hexacorallia</taxon>
        <taxon>Scleractinia</taxon>
        <taxon>Astrocoeniina</taxon>
        <taxon>Pocilloporidae</taxon>
        <taxon>Pocillopora</taxon>
    </lineage>
</organism>
<protein>
    <submittedName>
        <fullName evidence="1">Uncharacterized protein</fullName>
    </submittedName>
</protein>
<keyword evidence="2" id="KW-1185">Reference proteome</keyword>
<name>A0A3M6TJ23_POCDA</name>
<dbReference type="AlphaFoldDB" id="A0A3M6TJ23"/>
<reference evidence="1 2" key="1">
    <citation type="journal article" date="2018" name="Sci. Rep.">
        <title>Comparative analysis of the Pocillopora damicornis genome highlights role of immune system in coral evolution.</title>
        <authorList>
            <person name="Cunning R."/>
            <person name="Bay R.A."/>
            <person name="Gillette P."/>
            <person name="Baker A.C."/>
            <person name="Traylor-Knowles N."/>
        </authorList>
    </citation>
    <scope>NUCLEOTIDE SEQUENCE [LARGE SCALE GENOMIC DNA]</scope>
    <source>
        <strain evidence="1">RSMAS</strain>
        <tissue evidence="1">Whole animal</tissue>
    </source>
</reference>
<dbReference type="Proteomes" id="UP000275408">
    <property type="component" value="Unassembled WGS sequence"/>
</dbReference>
<dbReference type="EMBL" id="RCHS01003500">
    <property type="protein sequence ID" value="RMX41380.1"/>
    <property type="molecule type" value="Genomic_DNA"/>
</dbReference>
<comment type="caution">
    <text evidence="1">The sequence shown here is derived from an EMBL/GenBank/DDBJ whole genome shotgun (WGS) entry which is preliminary data.</text>
</comment>
<evidence type="ECO:0000313" key="2">
    <source>
        <dbReference type="Proteomes" id="UP000275408"/>
    </source>
</evidence>